<dbReference type="HOGENOM" id="CLU_004966_1_0_1"/>
<dbReference type="InterPro" id="IPR040898">
    <property type="entry name" value="CxC6"/>
</dbReference>
<keyword evidence="3" id="KW-1185">Reference proteome</keyword>
<dbReference type="InParanoid" id="F4R6Y3"/>
<dbReference type="AlphaFoldDB" id="F4R6Y3"/>
<name>F4R6Y3_MELLP</name>
<dbReference type="KEGG" id="mlr:MELLADRAFT_70637"/>
<dbReference type="Pfam" id="PF18721">
    <property type="entry name" value="CxC6"/>
    <property type="match status" value="1"/>
</dbReference>
<organism evidence="3">
    <name type="scientific">Melampsora larici-populina (strain 98AG31 / pathotype 3-4-7)</name>
    <name type="common">Poplar leaf rust fungus</name>
    <dbReference type="NCBI Taxonomy" id="747676"/>
    <lineage>
        <taxon>Eukaryota</taxon>
        <taxon>Fungi</taxon>
        <taxon>Dikarya</taxon>
        <taxon>Basidiomycota</taxon>
        <taxon>Pucciniomycotina</taxon>
        <taxon>Pucciniomycetes</taxon>
        <taxon>Pucciniales</taxon>
        <taxon>Melampsoraceae</taxon>
        <taxon>Melampsora</taxon>
    </lineage>
</organism>
<dbReference type="GeneID" id="18931584"/>
<dbReference type="RefSeq" id="XP_007404327.1">
    <property type="nucleotide sequence ID" value="XM_007404265.1"/>
</dbReference>
<reference evidence="3" key="1">
    <citation type="journal article" date="2011" name="Proc. Natl. Acad. Sci. U.S.A.">
        <title>Obligate biotrophy features unraveled by the genomic analysis of rust fungi.</title>
        <authorList>
            <person name="Duplessis S."/>
            <person name="Cuomo C.A."/>
            <person name="Lin Y.-C."/>
            <person name="Aerts A."/>
            <person name="Tisserant E."/>
            <person name="Veneault-Fourrey C."/>
            <person name="Joly D.L."/>
            <person name="Hacquard S."/>
            <person name="Amselem J."/>
            <person name="Cantarel B.L."/>
            <person name="Chiu R."/>
            <person name="Coutinho P.M."/>
            <person name="Feau N."/>
            <person name="Field M."/>
            <person name="Frey P."/>
            <person name="Gelhaye E."/>
            <person name="Goldberg J."/>
            <person name="Grabherr M.G."/>
            <person name="Kodira C.D."/>
            <person name="Kohler A."/>
            <person name="Kuees U."/>
            <person name="Lindquist E.A."/>
            <person name="Lucas S.M."/>
            <person name="Mago R."/>
            <person name="Mauceli E."/>
            <person name="Morin E."/>
            <person name="Murat C."/>
            <person name="Pangilinan J.L."/>
            <person name="Park R."/>
            <person name="Pearson M."/>
            <person name="Quesneville H."/>
            <person name="Rouhier N."/>
            <person name="Sakthikumar S."/>
            <person name="Salamov A.A."/>
            <person name="Schmutz J."/>
            <person name="Selles B."/>
            <person name="Shapiro H."/>
            <person name="Tanguay P."/>
            <person name="Tuskan G.A."/>
            <person name="Henrissat B."/>
            <person name="Van de Peer Y."/>
            <person name="Rouze P."/>
            <person name="Ellis J.G."/>
            <person name="Dodds P.N."/>
            <person name="Schein J.E."/>
            <person name="Zhong S."/>
            <person name="Hamelin R.C."/>
            <person name="Grigoriev I.V."/>
            <person name="Szabo L.J."/>
            <person name="Martin F."/>
        </authorList>
    </citation>
    <scope>NUCLEOTIDE SEQUENCE [LARGE SCALE GENOMIC DNA]</scope>
    <source>
        <strain evidence="3">98AG31 / pathotype 3-4-7</strain>
    </source>
</reference>
<dbReference type="eggNOG" id="ENOG502S1HF">
    <property type="taxonomic scope" value="Eukaryota"/>
</dbReference>
<dbReference type="OrthoDB" id="2505207at2759"/>
<dbReference type="EMBL" id="GL883091">
    <property type="protein sequence ID" value="EGG11952.1"/>
    <property type="molecule type" value="Genomic_DNA"/>
</dbReference>
<evidence type="ECO:0000313" key="2">
    <source>
        <dbReference type="EMBL" id="EGG11952.1"/>
    </source>
</evidence>
<evidence type="ECO:0000313" key="3">
    <source>
        <dbReference type="Proteomes" id="UP000001072"/>
    </source>
</evidence>
<dbReference type="Proteomes" id="UP000001072">
    <property type="component" value="Unassembled WGS sequence"/>
</dbReference>
<protein>
    <recommendedName>
        <fullName evidence="1">CxC6 like cysteine cluster associated with KDZ domain-containing protein</fullName>
    </recommendedName>
</protein>
<feature type="domain" description="CxC6 like cysteine cluster associated with KDZ" evidence="1">
    <location>
        <begin position="6"/>
        <end position="55"/>
    </location>
</feature>
<sequence length="300" mass="34171">MPEGPCTRRLDNINDRYCPHHFSLLGHRCRAQPCPKTCEPGQDTCDSEDHIKVWAAFKKRVTGNFSLTSILNRPGTNLPTDPTCHLNPETAEFEDLDSLRQADESQQAHENARDGGQSKAAGKYLLTRCRTHNEQLIVGPCGIILARKTFFNAESVSAVKDFLEETFPQGLPEVVFYDNACRLTEHIYSGDTERSQFLGTVIPVDPFHHRSHADSDEFCKLFTDPHLFPDIQEGGRWIFNASAAELTNIWFGGYASMCRNMHPLLYNLFLEEMIYLRNMWLTKKLDKRKGMEFLGEGVLK</sequence>
<proteinExistence type="predicted"/>
<evidence type="ECO:0000259" key="1">
    <source>
        <dbReference type="Pfam" id="PF18721"/>
    </source>
</evidence>
<dbReference type="VEuPathDB" id="FungiDB:MELLADRAFT_70637"/>
<accession>F4R6Y3</accession>
<gene>
    <name evidence="2" type="ORF">MELLADRAFT_70637</name>
</gene>